<proteinExistence type="predicted"/>
<dbReference type="EMBL" id="JARGEI010000001">
    <property type="protein sequence ID" value="KAJ8736865.1"/>
    <property type="molecule type" value="Genomic_DNA"/>
</dbReference>
<evidence type="ECO:0000313" key="1">
    <source>
        <dbReference type="EMBL" id="KAJ8736865.1"/>
    </source>
</evidence>
<protein>
    <submittedName>
        <fullName evidence="1">Uncharacterized protein</fullName>
    </submittedName>
</protein>
<evidence type="ECO:0000313" key="2">
    <source>
        <dbReference type="Proteomes" id="UP001231518"/>
    </source>
</evidence>
<name>A0AAD7Z3D1_MYTSE</name>
<accession>A0AAD7Z3D1</accession>
<dbReference type="AlphaFoldDB" id="A0AAD7Z3D1"/>
<dbReference type="Proteomes" id="UP001231518">
    <property type="component" value="Chromosome 1"/>
</dbReference>
<organism evidence="1 2">
    <name type="scientific">Mythimna separata</name>
    <name type="common">Oriental armyworm</name>
    <name type="synonym">Pseudaletia separata</name>
    <dbReference type="NCBI Taxonomy" id="271217"/>
    <lineage>
        <taxon>Eukaryota</taxon>
        <taxon>Metazoa</taxon>
        <taxon>Ecdysozoa</taxon>
        <taxon>Arthropoda</taxon>
        <taxon>Hexapoda</taxon>
        <taxon>Insecta</taxon>
        <taxon>Pterygota</taxon>
        <taxon>Neoptera</taxon>
        <taxon>Endopterygota</taxon>
        <taxon>Lepidoptera</taxon>
        <taxon>Glossata</taxon>
        <taxon>Ditrysia</taxon>
        <taxon>Noctuoidea</taxon>
        <taxon>Noctuidae</taxon>
        <taxon>Noctuinae</taxon>
        <taxon>Hadenini</taxon>
        <taxon>Mythimna</taxon>
    </lineage>
</organism>
<gene>
    <name evidence="1" type="ORF">PYW07_000136</name>
</gene>
<reference evidence="1" key="1">
    <citation type="submission" date="2023-03" db="EMBL/GenBank/DDBJ databases">
        <title>Chromosome-level genomes of two armyworms, Mythimna separata and Mythimna loreyi, provide insights into the biosynthesis and reception of sex pheromones.</title>
        <authorList>
            <person name="Zhao H."/>
        </authorList>
    </citation>
    <scope>NUCLEOTIDE SEQUENCE</scope>
    <source>
        <strain evidence="1">BeijingLab</strain>
        <tissue evidence="1">Pupa</tissue>
    </source>
</reference>
<sequence length="100" mass="11648">MDGTYMSLYESQHNLNHWVSTPMLFFKKLQRLHASSTASIMRSIRTLSTLPRTGQTNIWLSTQEEEESPSNIRSFFYFVFSLKNNFICKIDGVVTMSLFI</sequence>
<comment type="caution">
    <text evidence="1">The sequence shown here is derived from an EMBL/GenBank/DDBJ whole genome shotgun (WGS) entry which is preliminary data.</text>
</comment>
<keyword evidence="2" id="KW-1185">Reference proteome</keyword>